<evidence type="ECO:0000256" key="4">
    <source>
        <dbReference type="ARBA" id="ARBA00022692"/>
    </source>
</evidence>
<dbReference type="Proteomes" id="UP000198983">
    <property type="component" value="Chromosome I"/>
</dbReference>
<dbReference type="STRING" id="117157.SAMN04489717_5150"/>
<dbReference type="CDD" id="cd06261">
    <property type="entry name" value="TM_PBP2"/>
    <property type="match status" value="1"/>
</dbReference>
<feature type="domain" description="ABC transmembrane type-1" evidence="8">
    <location>
        <begin position="107"/>
        <end position="308"/>
    </location>
</feature>
<proteinExistence type="inferred from homology"/>
<dbReference type="GO" id="GO:0055085">
    <property type="term" value="P:transmembrane transport"/>
    <property type="evidence" value="ECO:0007669"/>
    <property type="project" value="InterPro"/>
</dbReference>
<feature type="transmembrane region" description="Helical" evidence="7">
    <location>
        <begin position="146"/>
        <end position="173"/>
    </location>
</feature>
<evidence type="ECO:0000256" key="6">
    <source>
        <dbReference type="ARBA" id="ARBA00023136"/>
    </source>
</evidence>
<evidence type="ECO:0000256" key="1">
    <source>
        <dbReference type="ARBA" id="ARBA00004651"/>
    </source>
</evidence>
<dbReference type="GO" id="GO:0005886">
    <property type="term" value="C:plasma membrane"/>
    <property type="evidence" value="ECO:0007669"/>
    <property type="project" value="UniProtKB-SubCell"/>
</dbReference>
<keyword evidence="3" id="KW-1003">Cell membrane</keyword>
<dbReference type="Pfam" id="PF00528">
    <property type="entry name" value="BPD_transp_1"/>
    <property type="match status" value="1"/>
</dbReference>
<dbReference type="Pfam" id="PF19300">
    <property type="entry name" value="BPD_transp_1_N"/>
    <property type="match status" value="1"/>
</dbReference>
<dbReference type="PANTHER" id="PTHR30465:SF74">
    <property type="entry name" value="OLIGOPEPTIDE TRANSPORT SYSTEM PERMEASE PROTEIN OPPB"/>
    <property type="match status" value="1"/>
</dbReference>
<feature type="transmembrane region" description="Helical" evidence="7">
    <location>
        <begin position="240"/>
        <end position="265"/>
    </location>
</feature>
<keyword evidence="10" id="KW-1185">Reference proteome</keyword>
<dbReference type="OrthoDB" id="5169641at2"/>
<evidence type="ECO:0000313" key="10">
    <source>
        <dbReference type="Proteomes" id="UP000198983"/>
    </source>
</evidence>
<comment type="subcellular location">
    <subcellularLocation>
        <location evidence="1 7">Cell membrane</location>
        <topology evidence="1 7">Multi-pass membrane protein</topology>
    </subcellularLocation>
</comment>
<keyword evidence="2 7" id="KW-0813">Transport</keyword>
<dbReference type="EMBL" id="LT629732">
    <property type="protein sequence ID" value="SDT13128.1"/>
    <property type="molecule type" value="Genomic_DNA"/>
</dbReference>
<evidence type="ECO:0000313" key="9">
    <source>
        <dbReference type="EMBL" id="SDT13128.1"/>
    </source>
</evidence>
<dbReference type="InterPro" id="IPR035906">
    <property type="entry name" value="MetI-like_sf"/>
</dbReference>
<feature type="transmembrane region" description="Helical" evidence="7">
    <location>
        <begin position="285"/>
        <end position="308"/>
    </location>
</feature>
<evidence type="ECO:0000256" key="7">
    <source>
        <dbReference type="RuleBase" id="RU363032"/>
    </source>
</evidence>
<comment type="similarity">
    <text evidence="7">Belongs to the binding-protein-dependent transport system permease family.</text>
</comment>
<dbReference type="RefSeq" id="WP_092656110.1">
    <property type="nucleotide sequence ID" value="NZ_LT629732.1"/>
</dbReference>
<feature type="transmembrane region" description="Helical" evidence="7">
    <location>
        <begin position="113"/>
        <end position="134"/>
    </location>
</feature>
<dbReference type="InterPro" id="IPR045621">
    <property type="entry name" value="BPD_transp_1_N"/>
</dbReference>
<dbReference type="PROSITE" id="PS50928">
    <property type="entry name" value="ABC_TM1"/>
    <property type="match status" value="1"/>
</dbReference>
<dbReference type="AlphaFoldDB" id="A0A1H1XV18"/>
<accession>A0A1H1XV18</accession>
<dbReference type="PANTHER" id="PTHR30465">
    <property type="entry name" value="INNER MEMBRANE ABC TRANSPORTER"/>
    <property type="match status" value="1"/>
</dbReference>
<keyword evidence="5 7" id="KW-1133">Transmembrane helix</keyword>
<protein>
    <submittedName>
        <fullName evidence="9">Peptide/nickel transport system permease protein</fullName>
    </submittedName>
</protein>
<keyword evidence="4 7" id="KW-0812">Transmembrane</keyword>
<gene>
    <name evidence="9" type="ORF">SAMN04489717_5150</name>
</gene>
<feature type="transmembrane region" description="Helical" evidence="7">
    <location>
        <begin position="12"/>
        <end position="33"/>
    </location>
</feature>
<dbReference type="InterPro" id="IPR000515">
    <property type="entry name" value="MetI-like"/>
</dbReference>
<organism evidence="9 10">
    <name type="scientific">Actinopolymorpha singaporensis</name>
    <dbReference type="NCBI Taxonomy" id="117157"/>
    <lineage>
        <taxon>Bacteria</taxon>
        <taxon>Bacillati</taxon>
        <taxon>Actinomycetota</taxon>
        <taxon>Actinomycetes</taxon>
        <taxon>Propionibacteriales</taxon>
        <taxon>Actinopolymorphaceae</taxon>
        <taxon>Actinopolymorpha</taxon>
    </lineage>
</organism>
<evidence type="ECO:0000256" key="2">
    <source>
        <dbReference type="ARBA" id="ARBA00022448"/>
    </source>
</evidence>
<keyword evidence="6 7" id="KW-0472">Membrane</keyword>
<evidence type="ECO:0000259" key="8">
    <source>
        <dbReference type="PROSITE" id="PS50928"/>
    </source>
</evidence>
<dbReference type="Gene3D" id="1.10.3720.10">
    <property type="entry name" value="MetI-like"/>
    <property type="match status" value="1"/>
</dbReference>
<feature type="transmembrane region" description="Helical" evidence="7">
    <location>
        <begin position="185"/>
        <end position="204"/>
    </location>
</feature>
<sequence length="339" mass="36395">MFGFVAYLGRRLLRLVVSLVAVSLITFVLLQLAPGNFADIQRISSGASTIGSAGTEDVANAFKARYGADVPVWKQYLIFMKGAVTWDFGPSYKYPTLDVQEIIAKAFPVSATLALLSVLLALLIALPVGVFAALRQNSPADHGTMFLVTLGHALPGFLSAAFLVLFFTATLHLLPSSGFTGPRNLIMPVLALAIGPAAVLARYVRSSMLETLREEYVTAAYAKGGPRRTVIVRHALRNSLIPLVTVVGPLLAGLMTGTVFIEALFRIPGLGLYFATAAASRDMPLLMGSTLFFAVILMVTNLLVDLVYGVLDPRIRAEGGWGRSRSRKASQRISPQEAL</sequence>
<dbReference type="SUPFAM" id="SSF161098">
    <property type="entry name" value="MetI-like"/>
    <property type="match status" value="1"/>
</dbReference>
<evidence type="ECO:0000256" key="3">
    <source>
        <dbReference type="ARBA" id="ARBA00022475"/>
    </source>
</evidence>
<name>A0A1H1XV18_9ACTN</name>
<reference evidence="9 10" key="1">
    <citation type="submission" date="2016-10" db="EMBL/GenBank/DDBJ databases">
        <authorList>
            <person name="de Groot N.N."/>
        </authorList>
    </citation>
    <scope>NUCLEOTIDE SEQUENCE [LARGE SCALE GENOMIC DNA]</scope>
    <source>
        <strain evidence="9 10">DSM 22024</strain>
    </source>
</reference>
<evidence type="ECO:0000256" key="5">
    <source>
        <dbReference type="ARBA" id="ARBA00022989"/>
    </source>
</evidence>